<evidence type="ECO:0000256" key="1">
    <source>
        <dbReference type="ARBA" id="ARBA00023015"/>
    </source>
</evidence>
<dbReference type="InterPro" id="IPR000843">
    <property type="entry name" value="HTH_LacI"/>
</dbReference>
<dbReference type="AlphaFoldDB" id="A0A222WUB6"/>
<dbReference type="Gene3D" id="1.10.260.40">
    <property type="entry name" value="lambda repressor-like DNA-binding domains"/>
    <property type="match status" value="1"/>
</dbReference>
<dbReference type="RefSeq" id="WP_007428271.1">
    <property type="nucleotide sequence ID" value="NZ_CP020028.1"/>
</dbReference>
<dbReference type="SMART" id="SM00354">
    <property type="entry name" value="HTH_LACI"/>
    <property type="match status" value="1"/>
</dbReference>
<keyword evidence="6" id="KW-1185">Reference proteome</keyword>
<dbReference type="PANTHER" id="PTHR30146:SF154">
    <property type="entry name" value="TRANSCRIPTION REGULATOR, MEMBER OF GALR FAMILY"/>
    <property type="match status" value="1"/>
</dbReference>
<dbReference type="CDD" id="cd01392">
    <property type="entry name" value="HTH_LacI"/>
    <property type="match status" value="1"/>
</dbReference>
<evidence type="ECO:0000256" key="3">
    <source>
        <dbReference type="ARBA" id="ARBA00023163"/>
    </source>
</evidence>
<dbReference type="STRING" id="172713.GCA_001705305_05285"/>
<keyword evidence="1" id="KW-0805">Transcription regulation</keyword>
<dbReference type="PANTHER" id="PTHR30146">
    <property type="entry name" value="LACI-RELATED TRANSCRIPTIONAL REPRESSOR"/>
    <property type="match status" value="1"/>
</dbReference>
<dbReference type="SUPFAM" id="SSF47413">
    <property type="entry name" value="lambda repressor-like DNA-binding domains"/>
    <property type="match status" value="1"/>
</dbReference>
<reference evidence="5 6" key="1">
    <citation type="submission" date="2017-03" db="EMBL/GenBank/DDBJ databases">
        <title>Complete genome sequence of Paenibacillus Kribbensis producing bioflocculants.</title>
        <authorList>
            <person name="Lee H.-G."/>
            <person name="Oh H.-M."/>
        </authorList>
    </citation>
    <scope>NUCLEOTIDE SEQUENCE [LARGE SCALE GENOMIC DNA]</scope>
    <source>
        <strain evidence="5 6">AM49</strain>
    </source>
</reference>
<evidence type="ECO:0000313" key="5">
    <source>
        <dbReference type="EMBL" id="ASR49454.1"/>
    </source>
</evidence>
<name>A0A222WUB6_9BACL</name>
<sequence>MNKTIADIAHMAGVAKSTVSRYLNGGAVSVDTRRKIEKVVKATGYVPNTFAQSLKAKRTNIIGTVVPRLDSFATSHTLMGIDEELRSRHYQMLISNTSQDVKREIEALYELGRQKISGIILLAAQITDDHLTAIRDIRIPVLLVGQQHEQIHSLIHDDYHAGYDIGAYVLSQGHREIAYVGVTEKDVAVGVQRKEGFRQAVRDALPAGSHTDDALRAAGYDIRYYETGFKMADARIAASAILDQFKPSLMVCATDNIALGVINAAYSRGIAIPSDLSVTGFGGYDITEVIHPALTTVQYPYMEAGRVAAQNIMRLVEHKPVEQVTVMNYALIERESVDKR</sequence>
<dbReference type="EMBL" id="CP020028">
    <property type="protein sequence ID" value="ASR49454.1"/>
    <property type="molecule type" value="Genomic_DNA"/>
</dbReference>
<dbReference type="OrthoDB" id="3180992at2"/>
<dbReference type="KEGG" id="pkb:B4V02_23605"/>
<keyword evidence="2" id="KW-0238">DNA-binding</keyword>
<gene>
    <name evidence="5" type="ORF">B4V02_23605</name>
</gene>
<feature type="domain" description="HTH lacI-type" evidence="4">
    <location>
        <begin position="3"/>
        <end position="56"/>
    </location>
</feature>
<protein>
    <submittedName>
        <fullName evidence="5">LacI family transcriptional regulator</fullName>
    </submittedName>
</protein>
<dbReference type="InterPro" id="IPR028082">
    <property type="entry name" value="Peripla_BP_I"/>
</dbReference>
<dbReference type="GO" id="GO:0003700">
    <property type="term" value="F:DNA-binding transcription factor activity"/>
    <property type="evidence" value="ECO:0007669"/>
    <property type="project" value="TreeGrafter"/>
</dbReference>
<proteinExistence type="predicted"/>
<dbReference type="InterPro" id="IPR046335">
    <property type="entry name" value="LacI/GalR-like_sensor"/>
</dbReference>
<dbReference type="Proteomes" id="UP000214666">
    <property type="component" value="Chromosome"/>
</dbReference>
<dbReference type="CDD" id="cd01542">
    <property type="entry name" value="PBP1_TreR-like"/>
    <property type="match status" value="1"/>
</dbReference>
<evidence type="ECO:0000313" key="6">
    <source>
        <dbReference type="Proteomes" id="UP000214666"/>
    </source>
</evidence>
<dbReference type="SUPFAM" id="SSF53822">
    <property type="entry name" value="Periplasmic binding protein-like I"/>
    <property type="match status" value="1"/>
</dbReference>
<dbReference type="Pfam" id="PF00356">
    <property type="entry name" value="LacI"/>
    <property type="match status" value="1"/>
</dbReference>
<accession>A0A222WUB6</accession>
<evidence type="ECO:0000259" key="4">
    <source>
        <dbReference type="PROSITE" id="PS50932"/>
    </source>
</evidence>
<dbReference type="GO" id="GO:0000976">
    <property type="term" value="F:transcription cis-regulatory region binding"/>
    <property type="evidence" value="ECO:0007669"/>
    <property type="project" value="TreeGrafter"/>
</dbReference>
<dbReference type="Gene3D" id="3.40.50.2300">
    <property type="match status" value="2"/>
</dbReference>
<dbReference type="Pfam" id="PF13377">
    <property type="entry name" value="Peripla_BP_3"/>
    <property type="match status" value="1"/>
</dbReference>
<organism evidence="5 6">
    <name type="scientific">Paenibacillus kribbensis</name>
    <dbReference type="NCBI Taxonomy" id="172713"/>
    <lineage>
        <taxon>Bacteria</taxon>
        <taxon>Bacillati</taxon>
        <taxon>Bacillota</taxon>
        <taxon>Bacilli</taxon>
        <taxon>Bacillales</taxon>
        <taxon>Paenibacillaceae</taxon>
        <taxon>Paenibacillus</taxon>
    </lineage>
</organism>
<keyword evidence="3" id="KW-0804">Transcription</keyword>
<evidence type="ECO:0000256" key="2">
    <source>
        <dbReference type="ARBA" id="ARBA00023125"/>
    </source>
</evidence>
<dbReference type="InterPro" id="IPR010982">
    <property type="entry name" value="Lambda_DNA-bd_dom_sf"/>
</dbReference>
<dbReference type="PROSITE" id="PS50932">
    <property type="entry name" value="HTH_LACI_2"/>
    <property type="match status" value="1"/>
</dbReference>